<dbReference type="EC" id="1.7.3.3" evidence="5 8"/>
<feature type="binding site" evidence="7">
    <location>
        <position position="292"/>
    </location>
    <ligand>
        <name>O2</name>
        <dbReference type="ChEBI" id="CHEBI:15379"/>
    </ligand>
</feature>
<evidence type="ECO:0000256" key="3">
    <source>
        <dbReference type="ARBA" id="ARBA00022631"/>
    </source>
</evidence>
<dbReference type="EMBL" id="JBGBPQ010000003">
    <property type="protein sequence ID" value="KAL1526628.1"/>
    <property type="molecule type" value="Genomic_DNA"/>
</dbReference>
<dbReference type="PANTHER" id="PTHR42874">
    <property type="entry name" value="URICASE"/>
    <property type="match status" value="1"/>
</dbReference>
<feature type="binding site" evidence="7">
    <location>
        <position position="95"/>
    </location>
    <ligand>
        <name>urate</name>
        <dbReference type="ChEBI" id="CHEBI:17775"/>
    </ligand>
</feature>
<dbReference type="Proteomes" id="UP001515480">
    <property type="component" value="Unassembled WGS sequence"/>
</dbReference>
<protein>
    <recommendedName>
        <fullName evidence="5 8">Uricase</fullName>
        <ecNumber evidence="5 8">1.7.3.3</ecNumber>
    </recommendedName>
    <alternativeName>
        <fullName evidence="5">Urate oxidase</fullName>
    </alternativeName>
</protein>
<dbReference type="InterPro" id="IPR019842">
    <property type="entry name" value="Uricase_CS"/>
</dbReference>
<dbReference type="NCBIfam" id="TIGR03383">
    <property type="entry name" value="urate_oxi"/>
    <property type="match status" value="1"/>
</dbReference>
<feature type="active site" description="Charge relay system" evidence="6">
    <location>
        <position position="48"/>
    </location>
</feature>
<sequence>MLRRLSLAAAASALAAHTAHRASCRSNPDGITKLRHQDYSLADHNHGKARVRVLRVRRESATHIVQEYTVATRLFSPIYSAVFTEEDNRALVATDTQKNTVYIVAKRSSATTPEGFGIDICRHLLHEYPMLSAVEVDVNETIWQRVMNDGVPHEHGFTKVTPEVNTARVRLTRDEKDQPVVVSGVKGLTVLKTTQSGFTEYLQDKYTLLPPTYERCMATEMAAEWRYLPGKAGTVDYSSVRAEVNKQLLNGYFGPSKGGVYSVSLQATIYDIGCLVLSAAPDISSISISTPNLHYLPFRSLEALGEKFEDDVFIPTNEPSGSIQCKVAR</sequence>
<proteinExistence type="inferred from homology"/>
<comment type="similarity">
    <text evidence="2 5 8">Belongs to the uricase family.</text>
</comment>
<keyword evidence="3 5" id="KW-0659">Purine metabolism</keyword>
<evidence type="ECO:0000256" key="8">
    <source>
        <dbReference type="RuleBase" id="RU004455"/>
    </source>
</evidence>
<dbReference type="InterPro" id="IPR002042">
    <property type="entry name" value="Uricase"/>
</dbReference>
<dbReference type="GO" id="GO:0004846">
    <property type="term" value="F:urate oxidase activity"/>
    <property type="evidence" value="ECO:0007669"/>
    <property type="project" value="UniProtKB-EC"/>
</dbReference>
<feature type="binding site" evidence="7">
    <location>
        <position position="266"/>
    </location>
    <ligand>
        <name>5-hydroxyisourate</name>
        <dbReference type="ChEBI" id="CHEBI:18072"/>
    </ligand>
</feature>
<evidence type="ECO:0000313" key="9">
    <source>
        <dbReference type="EMBL" id="KAL1526628.1"/>
    </source>
</evidence>
<gene>
    <name evidence="9" type="ORF">AB1Y20_015332</name>
</gene>
<evidence type="ECO:0000256" key="7">
    <source>
        <dbReference type="PIRSR" id="PIRSR000241-2"/>
    </source>
</evidence>
<dbReference type="GO" id="GO:0019628">
    <property type="term" value="P:urate catabolic process"/>
    <property type="evidence" value="ECO:0007669"/>
    <property type="project" value="TreeGrafter"/>
</dbReference>
<feature type="binding site" evidence="7">
    <location>
        <position position="94"/>
    </location>
    <ligand>
        <name>urate</name>
        <dbReference type="ChEBI" id="CHEBI:17775"/>
    </ligand>
</feature>
<evidence type="ECO:0000313" key="10">
    <source>
        <dbReference type="Proteomes" id="UP001515480"/>
    </source>
</evidence>
<feature type="binding site" evidence="7">
    <location>
        <position position="198"/>
    </location>
    <ligand>
        <name>urate</name>
        <dbReference type="ChEBI" id="CHEBI:17775"/>
    </ligand>
</feature>
<feature type="binding site" evidence="7">
    <location>
        <position position="215"/>
    </location>
    <ligand>
        <name>5-hydroxyisourate</name>
        <dbReference type="ChEBI" id="CHEBI:18072"/>
    </ligand>
</feature>
<keyword evidence="4 5" id="KW-0560">Oxidoreductase</keyword>
<feature type="binding site" evidence="7">
    <location>
        <position position="215"/>
    </location>
    <ligand>
        <name>urate</name>
        <dbReference type="ChEBI" id="CHEBI:17775"/>
    </ligand>
</feature>
<dbReference type="PROSITE" id="PS00366">
    <property type="entry name" value="URICASE"/>
    <property type="match status" value="1"/>
</dbReference>
<dbReference type="Gene3D" id="3.10.270.10">
    <property type="entry name" value="Urate Oxidase"/>
    <property type="match status" value="1"/>
</dbReference>
<dbReference type="PIRSF" id="PIRSF000241">
    <property type="entry name" value="Urate_oxidase"/>
    <property type="match status" value="1"/>
</dbReference>
<dbReference type="GO" id="GO:0006145">
    <property type="term" value="P:purine nucleobase catabolic process"/>
    <property type="evidence" value="ECO:0007669"/>
    <property type="project" value="TreeGrafter"/>
</dbReference>
<keyword evidence="5" id="KW-0576">Peroxisome</keyword>
<comment type="caution">
    <text evidence="9">The sequence shown here is derived from an EMBL/GenBank/DDBJ whole genome shotgun (WGS) entry which is preliminary data.</text>
</comment>
<evidence type="ECO:0000256" key="5">
    <source>
        <dbReference type="PIRNR" id="PIRNR000241"/>
    </source>
</evidence>
<comment type="pathway">
    <text evidence="1 5">Purine metabolism; urate degradation; (S)-allantoin from urate: step 1/3.</text>
</comment>
<comment type="function">
    <text evidence="5 8">Catalyzes the oxidation of uric acid to 5-hydroxyisourate, which is further processed to form (S)-allantoin.</text>
</comment>
<dbReference type="AlphaFoldDB" id="A0AB34K0E8"/>
<evidence type="ECO:0000256" key="4">
    <source>
        <dbReference type="ARBA" id="ARBA00023002"/>
    </source>
</evidence>
<dbReference type="PANTHER" id="PTHR42874:SF1">
    <property type="entry name" value="URICASE"/>
    <property type="match status" value="1"/>
</dbReference>
<feature type="active site" description="Charge relay system" evidence="6">
    <location>
        <position position="94"/>
    </location>
</feature>
<feature type="binding site" evidence="7">
    <location>
        <position position="292"/>
    </location>
    <ligand>
        <name>urate</name>
        <dbReference type="ChEBI" id="CHEBI:17775"/>
    </ligand>
</feature>
<keyword evidence="10" id="KW-1185">Reference proteome</keyword>
<feature type="binding site" evidence="7">
    <location>
        <position position="198"/>
    </location>
    <ligand>
        <name>5-hydroxyisourate</name>
        <dbReference type="ChEBI" id="CHEBI:18072"/>
    </ligand>
</feature>
<feature type="binding site" evidence="7">
    <location>
        <position position="95"/>
    </location>
    <ligand>
        <name>5-hydroxyisourate</name>
        <dbReference type="ChEBI" id="CHEBI:18072"/>
    </ligand>
</feature>
<feature type="binding site" evidence="7">
    <location>
        <position position="292"/>
    </location>
    <ligand>
        <name>5-hydroxyisourate</name>
        <dbReference type="ChEBI" id="CHEBI:18072"/>
    </ligand>
</feature>
<comment type="catalytic activity">
    <reaction evidence="5 8">
        <text>urate + O2 + H2O = 5-hydroxyisourate + H2O2</text>
        <dbReference type="Rhea" id="RHEA:21368"/>
        <dbReference type="ChEBI" id="CHEBI:15377"/>
        <dbReference type="ChEBI" id="CHEBI:15379"/>
        <dbReference type="ChEBI" id="CHEBI:16240"/>
        <dbReference type="ChEBI" id="CHEBI:17775"/>
        <dbReference type="ChEBI" id="CHEBI:18072"/>
        <dbReference type="EC" id="1.7.3.3"/>
    </reaction>
</comment>
<dbReference type="PRINTS" id="PR00093">
    <property type="entry name" value="URICASE"/>
</dbReference>
<feature type="active site" description="Charge relay system" evidence="6">
    <location>
        <position position="294"/>
    </location>
</feature>
<evidence type="ECO:0000256" key="6">
    <source>
        <dbReference type="PIRSR" id="PIRSR000241-1"/>
    </source>
</evidence>
<comment type="subcellular location">
    <subcellularLocation>
        <location evidence="5">Peroxisome</location>
    </subcellularLocation>
</comment>
<organism evidence="9 10">
    <name type="scientific">Prymnesium parvum</name>
    <name type="common">Toxic golden alga</name>
    <dbReference type="NCBI Taxonomy" id="97485"/>
    <lineage>
        <taxon>Eukaryota</taxon>
        <taxon>Haptista</taxon>
        <taxon>Haptophyta</taxon>
        <taxon>Prymnesiophyceae</taxon>
        <taxon>Prymnesiales</taxon>
        <taxon>Prymnesiaceae</taxon>
        <taxon>Prymnesium</taxon>
    </lineage>
</organism>
<feature type="binding site" evidence="7">
    <location>
        <position position="266"/>
    </location>
    <ligand>
        <name>urate</name>
        <dbReference type="ChEBI" id="CHEBI:17775"/>
    </ligand>
</feature>
<dbReference type="SUPFAM" id="SSF55620">
    <property type="entry name" value="Tetrahydrobiopterin biosynthesis enzymes-like"/>
    <property type="match status" value="2"/>
</dbReference>
<accession>A0AB34K0E8</accession>
<dbReference type="GO" id="GO:0005777">
    <property type="term" value="C:peroxisome"/>
    <property type="evidence" value="ECO:0007669"/>
    <property type="project" value="UniProtKB-SubCell"/>
</dbReference>
<feature type="binding site" evidence="7">
    <location>
        <position position="94"/>
    </location>
    <ligand>
        <name>5-hydroxyisourate</name>
        <dbReference type="ChEBI" id="CHEBI:18072"/>
    </ligand>
</feature>
<dbReference type="Pfam" id="PF01014">
    <property type="entry name" value="Uricase"/>
    <property type="match status" value="2"/>
</dbReference>
<reference evidence="9 10" key="1">
    <citation type="journal article" date="2024" name="Science">
        <title>Giant polyketide synthase enzymes in the biosynthesis of giant marine polyether toxins.</title>
        <authorList>
            <person name="Fallon T.R."/>
            <person name="Shende V.V."/>
            <person name="Wierzbicki I.H."/>
            <person name="Pendleton A.L."/>
            <person name="Watervoot N.F."/>
            <person name="Auber R.P."/>
            <person name="Gonzalez D.J."/>
            <person name="Wisecaver J.H."/>
            <person name="Moore B.S."/>
        </authorList>
    </citation>
    <scope>NUCLEOTIDE SEQUENCE [LARGE SCALE GENOMIC DNA]</scope>
    <source>
        <strain evidence="9 10">12B1</strain>
    </source>
</reference>
<feature type="binding site" evidence="7">
    <location>
        <position position="94"/>
    </location>
    <ligand>
        <name>O2</name>
        <dbReference type="ChEBI" id="CHEBI:15379"/>
    </ligand>
</feature>
<name>A0AB34K0E8_PRYPA</name>
<evidence type="ECO:0000256" key="2">
    <source>
        <dbReference type="ARBA" id="ARBA00009760"/>
    </source>
</evidence>
<evidence type="ECO:0000256" key="1">
    <source>
        <dbReference type="ARBA" id="ARBA00004831"/>
    </source>
</evidence>